<dbReference type="InterPro" id="IPR000073">
    <property type="entry name" value="AB_hydrolase_1"/>
</dbReference>
<dbReference type="Pfam" id="PF12697">
    <property type="entry name" value="Abhydrolase_6"/>
    <property type="match status" value="1"/>
</dbReference>
<evidence type="ECO:0000313" key="4">
    <source>
        <dbReference type="Proteomes" id="UP001519332"/>
    </source>
</evidence>
<organism evidence="3 4">
    <name type="scientific">Kibdelosporangium banguiense</name>
    <dbReference type="NCBI Taxonomy" id="1365924"/>
    <lineage>
        <taxon>Bacteria</taxon>
        <taxon>Bacillati</taxon>
        <taxon>Actinomycetota</taxon>
        <taxon>Actinomycetes</taxon>
        <taxon>Pseudonocardiales</taxon>
        <taxon>Pseudonocardiaceae</taxon>
        <taxon>Kibdelosporangium</taxon>
    </lineage>
</organism>
<dbReference type="EMBL" id="JAGINW010000001">
    <property type="protein sequence ID" value="MBP2323976.1"/>
    <property type="molecule type" value="Genomic_DNA"/>
</dbReference>
<dbReference type="RefSeq" id="WP_209640985.1">
    <property type="nucleotide sequence ID" value="NZ_JAGINW010000001.1"/>
</dbReference>
<dbReference type="Gene3D" id="3.40.50.1820">
    <property type="entry name" value="alpha/beta hydrolase"/>
    <property type="match status" value="1"/>
</dbReference>
<keyword evidence="4" id="KW-1185">Reference proteome</keyword>
<dbReference type="PANTHER" id="PTHR43798">
    <property type="entry name" value="MONOACYLGLYCEROL LIPASE"/>
    <property type="match status" value="1"/>
</dbReference>
<gene>
    <name evidence="3" type="ORF">JOF56_004361</name>
</gene>
<accession>A0ABS4TI04</accession>
<dbReference type="Proteomes" id="UP001519332">
    <property type="component" value="Unassembled WGS sequence"/>
</dbReference>
<feature type="domain" description="AB hydrolase-1" evidence="2">
    <location>
        <begin position="51"/>
        <end position="306"/>
    </location>
</feature>
<dbReference type="InterPro" id="IPR050266">
    <property type="entry name" value="AB_hydrolase_sf"/>
</dbReference>
<protein>
    <submittedName>
        <fullName evidence="3">Pimeloyl-ACP methyl ester carboxylesterase</fullName>
    </submittedName>
</protein>
<proteinExistence type="predicted"/>
<evidence type="ECO:0000259" key="2">
    <source>
        <dbReference type="Pfam" id="PF12697"/>
    </source>
</evidence>
<dbReference type="PANTHER" id="PTHR43798:SF31">
    <property type="entry name" value="AB HYDROLASE SUPERFAMILY PROTEIN YCLE"/>
    <property type="match status" value="1"/>
</dbReference>
<comment type="caution">
    <text evidence="3">The sequence shown here is derived from an EMBL/GenBank/DDBJ whole genome shotgun (WGS) entry which is preliminary data.</text>
</comment>
<dbReference type="InterPro" id="IPR029058">
    <property type="entry name" value="AB_hydrolase_fold"/>
</dbReference>
<evidence type="ECO:0000313" key="3">
    <source>
        <dbReference type="EMBL" id="MBP2323976.1"/>
    </source>
</evidence>
<evidence type="ECO:0000256" key="1">
    <source>
        <dbReference type="ARBA" id="ARBA00022801"/>
    </source>
</evidence>
<dbReference type="SUPFAM" id="SSF53474">
    <property type="entry name" value="alpha/beta-Hydrolases"/>
    <property type="match status" value="1"/>
</dbReference>
<keyword evidence="1" id="KW-0378">Hydrolase</keyword>
<sequence>MTVPAATATTADTGTVRCSTVSVPVMLTLLPQTVRGQLCLPADHTPRTVQLLVHGGTYNRTYWDIGDERYSYQRDMAAAGFATFAIDCLGSGQSSQPLSTLLTGTTQAAVVSQVVTKLRSGAVSGTTFDKVILVGHSMGSGIVVVTAATFHGVDGVILTGMTHSMDLLRLTGIFVDGVRPAILDPRLSQRGSDPGYVTTMPGTRGVFHDPGDVTQAIVNADEAVKDQVPATVVPDLISLAFAGPLSAGINVPVLIANGTDDTLFCAFACAGESELRTAEAPYFSPAAQLTVHLTPHAGHSVALSEHAAQHRTAIRNWMSERFGS</sequence>
<name>A0ABS4TI04_9PSEU</name>
<reference evidence="3 4" key="1">
    <citation type="submission" date="2021-03" db="EMBL/GenBank/DDBJ databases">
        <title>Sequencing the genomes of 1000 actinobacteria strains.</title>
        <authorList>
            <person name="Klenk H.-P."/>
        </authorList>
    </citation>
    <scope>NUCLEOTIDE SEQUENCE [LARGE SCALE GENOMIC DNA]</scope>
    <source>
        <strain evidence="3 4">DSM 46670</strain>
    </source>
</reference>